<evidence type="ECO:0000313" key="1">
    <source>
        <dbReference type="EMBL" id="GMN51847.1"/>
    </source>
</evidence>
<evidence type="ECO:0000313" key="2">
    <source>
        <dbReference type="Proteomes" id="UP001187192"/>
    </source>
</evidence>
<proteinExistence type="predicted"/>
<keyword evidence="2" id="KW-1185">Reference proteome</keyword>
<organism evidence="1 2">
    <name type="scientific">Ficus carica</name>
    <name type="common">Common fig</name>
    <dbReference type="NCBI Taxonomy" id="3494"/>
    <lineage>
        <taxon>Eukaryota</taxon>
        <taxon>Viridiplantae</taxon>
        <taxon>Streptophyta</taxon>
        <taxon>Embryophyta</taxon>
        <taxon>Tracheophyta</taxon>
        <taxon>Spermatophyta</taxon>
        <taxon>Magnoliopsida</taxon>
        <taxon>eudicotyledons</taxon>
        <taxon>Gunneridae</taxon>
        <taxon>Pentapetalae</taxon>
        <taxon>rosids</taxon>
        <taxon>fabids</taxon>
        <taxon>Rosales</taxon>
        <taxon>Moraceae</taxon>
        <taxon>Ficeae</taxon>
        <taxon>Ficus</taxon>
    </lineage>
</organism>
<gene>
    <name evidence="1" type="ORF">TIFTF001_020999</name>
</gene>
<accession>A0AA88AJM0</accession>
<dbReference type="Proteomes" id="UP001187192">
    <property type="component" value="Unassembled WGS sequence"/>
</dbReference>
<sequence length="283" mass="32368">MEVMISSEWLRHLPANKEIFVWPLPSLQQLASSPLLSGRSAIVNSRHVAEILHRHREIHQRSNNCCRVDEILRCRQSMATATVLGSEQRHELGSHRRRDLRYRPAIVTQEERHHDSMIAKIALASCCRDHKVFGSRCPSPVHRPCRNGPLLLNRDRTDGCNLFGRWRRTRSTTSSPETLTELREKGCVLSETPPDLAEGGDRNEHRNRMSLESLPNLAPGWRSRSPKLCNWHLPNLLTELPPQAQRRCHPLSKIRGLRRPIIAEAQQSPSLTRLASLPDLRSP</sequence>
<reference evidence="1" key="1">
    <citation type="submission" date="2023-07" db="EMBL/GenBank/DDBJ databases">
        <title>draft genome sequence of fig (Ficus carica).</title>
        <authorList>
            <person name="Takahashi T."/>
            <person name="Nishimura K."/>
        </authorList>
    </citation>
    <scope>NUCLEOTIDE SEQUENCE</scope>
</reference>
<dbReference type="EMBL" id="BTGU01000039">
    <property type="protein sequence ID" value="GMN51847.1"/>
    <property type="molecule type" value="Genomic_DNA"/>
</dbReference>
<dbReference type="AlphaFoldDB" id="A0AA88AJM0"/>
<protein>
    <submittedName>
        <fullName evidence="1">Uncharacterized protein</fullName>
    </submittedName>
</protein>
<name>A0AA88AJM0_FICCA</name>
<comment type="caution">
    <text evidence="1">The sequence shown here is derived from an EMBL/GenBank/DDBJ whole genome shotgun (WGS) entry which is preliminary data.</text>
</comment>